<dbReference type="PATRIC" id="fig|1230456.3.peg.3328"/>
<evidence type="ECO:0000259" key="1">
    <source>
        <dbReference type="Pfam" id="PF24035"/>
    </source>
</evidence>
<proteinExistence type="predicted"/>
<dbReference type="Pfam" id="PF24035">
    <property type="entry name" value="DUF7344"/>
    <property type="match status" value="1"/>
</dbReference>
<name>M0NKJ9_9EURY</name>
<evidence type="ECO:0000313" key="2">
    <source>
        <dbReference type="EMBL" id="EMA57649.1"/>
    </source>
</evidence>
<feature type="domain" description="DUF7344" evidence="1">
    <location>
        <begin position="36"/>
        <end position="113"/>
    </location>
</feature>
<sequence length="147" mass="15921">MSEESTGEDDGNVAVSVRATGDRSLPRKILEFDHVYEALAHRRRRYVCYSLLEDAQQSLTELATDVAAWENDVPEGAVTHRQHERAYVSLYHTHIPKLVALGVVSFDAASETVMPAANAEQVTAALIGAGAALDSQQNANGETNAEN</sequence>
<dbReference type="RefSeq" id="WP_008849988.1">
    <property type="nucleotide sequence ID" value="NZ_AOJH01000102.1"/>
</dbReference>
<organism evidence="2 3">
    <name type="scientific">Halorubrum kocurii JCM 14978</name>
    <dbReference type="NCBI Taxonomy" id="1230456"/>
    <lineage>
        <taxon>Archaea</taxon>
        <taxon>Methanobacteriati</taxon>
        <taxon>Methanobacteriota</taxon>
        <taxon>Stenosarchaea group</taxon>
        <taxon>Halobacteria</taxon>
        <taxon>Halobacteriales</taxon>
        <taxon>Haloferacaceae</taxon>
        <taxon>Halorubrum</taxon>
    </lineage>
</organism>
<evidence type="ECO:0000313" key="3">
    <source>
        <dbReference type="Proteomes" id="UP000011546"/>
    </source>
</evidence>
<gene>
    <name evidence="2" type="ORF">C468_16702</name>
</gene>
<dbReference type="Proteomes" id="UP000011546">
    <property type="component" value="Unassembled WGS sequence"/>
</dbReference>
<dbReference type="InterPro" id="IPR055768">
    <property type="entry name" value="DUF7344"/>
</dbReference>
<reference evidence="2 3" key="1">
    <citation type="journal article" date="2014" name="PLoS Genet.">
        <title>Phylogenetically driven sequencing of extremely halophilic archaea reveals strategies for static and dynamic osmo-response.</title>
        <authorList>
            <person name="Becker E.A."/>
            <person name="Seitzer P.M."/>
            <person name="Tritt A."/>
            <person name="Larsen D."/>
            <person name="Krusor M."/>
            <person name="Yao A.I."/>
            <person name="Wu D."/>
            <person name="Madern D."/>
            <person name="Eisen J.A."/>
            <person name="Darling A.E."/>
            <person name="Facciotti M.T."/>
        </authorList>
    </citation>
    <scope>NUCLEOTIDE SEQUENCE [LARGE SCALE GENOMIC DNA]</scope>
    <source>
        <strain evidence="2 3">JCM 14978</strain>
    </source>
</reference>
<dbReference type="OrthoDB" id="308429at2157"/>
<keyword evidence="3" id="KW-1185">Reference proteome</keyword>
<comment type="caution">
    <text evidence="2">The sequence shown here is derived from an EMBL/GenBank/DDBJ whole genome shotgun (WGS) entry which is preliminary data.</text>
</comment>
<dbReference type="STRING" id="1230456.C468_16702"/>
<dbReference type="EMBL" id="AOJH01000102">
    <property type="protein sequence ID" value="EMA57649.1"/>
    <property type="molecule type" value="Genomic_DNA"/>
</dbReference>
<accession>M0NKJ9</accession>
<dbReference type="AlphaFoldDB" id="M0NKJ9"/>
<protein>
    <recommendedName>
        <fullName evidence="1">DUF7344 domain-containing protein</fullName>
    </recommendedName>
</protein>